<accession>A0A835P9I6</accession>
<dbReference type="Gene3D" id="3.30.559.10">
    <property type="entry name" value="Chloramphenicol acetyltransferase-like domain"/>
    <property type="match status" value="1"/>
</dbReference>
<dbReference type="OrthoDB" id="1922624at2759"/>
<reference evidence="1 2" key="1">
    <citation type="journal article" date="2020" name="Nat. Food">
        <title>A phased Vanilla planifolia genome enables genetic improvement of flavour and production.</title>
        <authorList>
            <person name="Hasing T."/>
            <person name="Tang H."/>
            <person name="Brym M."/>
            <person name="Khazi F."/>
            <person name="Huang T."/>
            <person name="Chambers A.H."/>
        </authorList>
    </citation>
    <scope>NUCLEOTIDE SEQUENCE [LARGE SCALE GENOMIC DNA]</scope>
    <source>
        <tissue evidence="1">Leaf</tissue>
    </source>
</reference>
<dbReference type="AlphaFoldDB" id="A0A835P9I6"/>
<dbReference type="EMBL" id="JADCNM010000459">
    <property type="protein sequence ID" value="KAG0447438.1"/>
    <property type="molecule type" value="Genomic_DNA"/>
</dbReference>
<gene>
    <name evidence="1" type="ORF">HPP92_028323</name>
</gene>
<evidence type="ECO:0000313" key="1">
    <source>
        <dbReference type="EMBL" id="KAG0447438.1"/>
    </source>
</evidence>
<name>A0A835P9I6_VANPL</name>
<dbReference type="InterPro" id="IPR023213">
    <property type="entry name" value="CAT-like_dom_sf"/>
</dbReference>
<evidence type="ECO:0000313" key="2">
    <source>
        <dbReference type="Proteomes" id="UP000639772"/>
    </source>
</evidence>
<protein>
    <submittedName>
        <fullName evidence="1">Uncharacterized protein</fullName>
    </submittedName>
</protein>
<organism evidence="1 2">
    <name type="scientific">Vanilla planifolia</name>
    <name type="common">Vanilla</name>
    <dbReference type="NCBI Taxonomy" id="51239"/>
    <lineage>
        <taxon>Eukaryota</taxon>
        <taxon>Viridiplantae</taxon>
        <taxon>Streptophyta</taxon>
        <taxon>Embryophyta</taxon>
        <taxon>Tracheophyta</taxon>
        <taxon>Spermatophyta</taxon>
        <taxon>Magnoliopsida</taxon>
        <taxon>Liliopsida</taxon>
        <taxon>Asparagales</taxon>
        <taxon>Orchidaceae</taxon>
        <taxon>Vanilloideae</taxon>
        <taxon>Vanilleae</taxon>
        <taxon>Vanilla</taxon>
    </lineage>
</organism>
<proteinExistence type="predicted"/>
<dbReference type="Proteomes" id="UP000639772">
    <property type="component" value="Unassembled WGS sequence"/>
</dbReference>
<sequence>MAVELIRTSIIKPTPSTSTEPKLVPLTLFDRAAFDLHVASLYAFLPPNPSNDSLKLGLSRIPLTSPPCRPHHNR</sequence>
<comment type="caution">
    <text evidence="1">The sequence shown here is derived from an EMBL/GenBank/DDBJ whole genome shotgun (WGS) entry which is preliminary data.</text>
</comment>